<dbReference type="InterPro" id="IPR001807">
    <property type="entry name" value="ClC"/>
</dbReference>
<evidence type="ECO:0000256" key="2">
    <source>
        <dbReference type="ARBA" id="ARBA00022448"/>
    </source>
</evidence>
<comment type="subcellular location">
    <subcellularLocation>
        <location evidence="1">Membrane</location>
        <topology evidence="1">Multi-pass membrane protein</topology>
    </subcellularLocation>
</comment>
<dbReference type="GO" id="GO:0005769">
    <property type="term" value="C:early endosome"/>
    <property type="evidence" value="ECO:0007669"/>
    <property type="project" value="TreeGrafter"/>
</dbReference>
<feature type="non-terminal residue" evidence="8">
    <location>
        <position position="1"/>
    </location>
</feature>
<dbReference type="PANTHER" id="PTHR45711:SF9">
    <property type="entry name" value="ANION_PROTON EXCHANGE TRANSPORTER GEF1"/>
    <property type="match status" value="1"/>
</dbReference>
<evidence type="ECO:0000256" key="1">
    <source>
        <dbReference type="ARBA" id="ARBA00004141"/>
    </source>
</evidence>
<name>A0AAD5S0U7_9FUNG</name>
<keyword evidence="6" id="KW-0472">Membrane</keyword>
<dbReference type="EMBL" id="JADGJD010002402">
    <property type="protein sequence ID" value="KAJ3032749.1"/>
    <property type="molecule type" value="Genomic_DNA"/>
</dbReference>
<sequence length="161" mass="17762">MMDLKTVSLTVIMFELTGTLEYIIPCMITLMAAKITGDAIVHGGIADHLIKYLLNKLPFLDPREEVEALEGLKAGSVGVRWGHGLSFFKSVEKVENVERALNDEQFSGFPIVTSGEERFVVGFVGREEVRAGLGRAYAGRILNPSTPVLFERAAHNRRRGS</sequence>
<keyword evidence="9" id="KW-1185">Reference proteome</keyword>
<dbReference type="PRINTS" id="PR00762">
    <property type="entry name" value="CLCHANNEL"/>
</dbReference>
<keyword evidence="3" id="KW-0812">Transmembrane</keyword>
<evidence type="ECO:0000256" key="6">
    <source>
        <dbReference type="ARBA" id="ARBA00023136"/>
    </source>
</evidence>
<keyword evidence="5" id="KW-0406">Ion transport</keyword>
<dbReference type="Gene3D" id="1.10.3080.10">
    <property type="entry name" value="Clc chloride channel"/>
    <property type="match status" value="1"/>
</dbReference>
<evidence type="ECO:0000256" key="7">
    <source>
        <dbReference type="ARBA" id="ARBA00023214"/>
    </source>
</evidence>
<dbReference type="Gene3D" id="3.10.580.20">
    <property type="match status" value="1"/>
</dbReference>
<evidence type="ECO:0000256" key="4">
    <source>
        <dbReference type="ARBA" id="ARBA00022989"/>
    </source>
</evidence>
<dbReference type="AlphaFoldDB" id="A0AAD5S0U7"/>
<proteinExistence type="predicted"/>
<keyword evidence="4" id="KW-1133">Transmembrane helix</keyword>
<dbReference type="InterPro" id="IPR014743">
    <property type="entry name" value="Cl-channel_core"/>
</dbReference>
<dbReference type="SUPFAM" id="SSF81340">
    <property type="entry name" value="Clc chloride channel"/>
    <property type="match status" value="1"/>
</dbReference>
<dbReference type="GO" id="GO:0005794">
    <property type="term" value="C:Golgi apparatus"/>
    <property type="evidence" value="ECO:0007669"/>
    <property type="project" value="TreeGrafter"/>
</dbReference>
<dbReference type="GO" id="GO:0005247">
    <property type="term" value="F:voltage-gated chloride channel activity"/>
    <property type="evidence" value="ECO:0007669"/>
    <property type="project" value="TreeGrafter"/>
</dbReference>
<accession>A0AAD5S0U7</accession>
<dbReference type="GO" id="GO:0005886">
    <property type="term" value="C:plasma membrane"/>
    <property type="evidence" value="ECO:0007669"/>
    <property type="project" value="TreeGrafter"/>
</dbReference>
<evidence type="ECO:0000256" key="3">
    <source>
        <dbReference type="ARBA" id="ARBA00022692"/>
    </source>
</evidence>
<organism evidence="8 9">
    <name type="scientific">Rhizophlyctis rosea</name>
    <dbReference type="NCBI Taxonomy" id="64517"/>
    <lineage>
        <taxon>Eukaryota</taxon>
        <taxon>Fungi</taxon>
        <taxon>Fungi incertae sedis</taxon>
        <taxon>Chytridiomycota</taxon>
        <taxon>Chytridiomycota incertae sedis</taxon>
        <taxon>Chytridiomycetes</taxon>
        <taxon>Rhizophlyctidales</taxon>
        <taxon>Rhizophlyctidaceae</taxon>
        <taxon>Rhizophlyctis</taxon>
    </lineage>
</organism>
<dbReference type="Proteomes" id="UP001212841">
    <property type="component" value="Unassembled WGS sequence"/>
</dbReference>
<gene>
    <name evidence="8" type="primary">GEF1_1</name>
    <name evidence="8" type="ORF">HK097_005123</name>
</gene>
<evidence type="ECO:0000313" key="8">
    <source>
        <dbReference type="EMBL" id="KAJ3032749.1"/>
    </source>
</evidence>
<protein>
    <submittedName>
        <fullName evidence="8">Glycerol ethanol, ferric requiring protein</fullName>
    </submittedName>
</protein>
<evidence type="ECO:0000313" key="9">
    <source>
        <dbReference type="Proteomes" id="UP001212841"/>
    </source>
</evidence>
<dbReference type="PANTHER" id="PTHR45711">
    <property type="entry name" value="CHLORIDE CHANNEL PROTEIN"/>
    <property type="match status" value="1"/>
</dbReference>
<evidence type="ECO:0000256" key="5">
    <source>
        <dbReference type="ARBA" id="ARBA00023065"/>
    </source>
</evidence>
<keyword evidence="7" id="KW-0868">Chloride</keyword>
<keyword evidence="2" id="KW-0813">Transport</keyword>
<comment type="caution">
    <text evidence="8">The sequence shown here is derived from an EMBL/GenBank/DDBJ whole genome shotgun (WGS) entry which is preliminary data.</text>
</comment>
<reference evidence="8" key="1">
    <citation type="submission" date="2020-05" db="EMBL/GenBank/DDBJ databases">
        <title>Phylogenomic resolution of chytrid fungi.</title>
        <authorList>
            <person name="Stajich J.E."/>
            <person name="Amses K."/>
            <person name="Simmons R."/>
            <person name="Seto K."/>
            <person name="Myers J."/>
            <person name="Bonds A."/>
            <person name="Quandt C.A."/>
            <person name="Barry K."/>
            <person name="Liu P."/>
            <person name="Grigoriev I."/>
            <person name="Longcore J.E."/>
            <person name="James T.Y."/>
        </authorList>
    </citation>
    <scope>NUCLEOTIDE SEQUENCE</scope>
    <source>
        <strain evidence="8">JEL0318</strain>
    </source>
</reference>